<dbReference type="InterPro" id="IPR040325">
    <property type="entry name" value="RIMBP1/2/3"/>
</dbReference>
<sequence length="117" mass="13545">MVELHMNSILLMIGDMAEISTQRNITNNNQTFTRPILNLQIYGEKDSDGYFYGEINGRVGYVPHKMVSELPMDEEVANRHLWNETVPPRHHHSGKNAMSISCKKLSINFNKMHNYKL</sequence>
<dbReference type="Gene3D" id="2.30.30.40">
    <property type="entry name" value="SH3 Domains"/>
    <property type="match status" value="1"/>
</dbReference>
<keyword evidence="1" id="KW-0728">SH3 domain</keyword>
<dbReference type="GO" id="GO:0045202">
    <property type="term" value="C:synapse"/>
    <property type="evidence" value="ECO:0007669"/>
    <property type="project" value="GOC"/>
</dbReference>
<gene>
    <name evidence="3" type="primary">RIMBP2_5</name>
    <name evidence="3" type="ORF">CDAR_434191</name>
</gene>
<dbReference type="Pfam" id="PF07653">
    <property type="entry name" value="SH3_2"/>
    <property type="match status" value="1"/>
</dbReference>
<name>A0AAV4WGX1_9ARAC</name>
<dbReference type="InterPro" id="IPR036028">
    <property type="entry name" value="SH3-like_dom_sf"/>
</dbReference>
<dbReference type="InterPro" id="IPR001452">
    <property type="entry name" value="SH3_domain"/>
</dbReference>
<reference evidence="3 4" key="1">
    <citation type="submission" date="2021-06" db="EMBL/GenBank/DDBJ databases">
        <title>Caerostris darwini draft genome.</title>
        <authorList>
            <person name="Kono N."/>
            <person name="Arakawa K."/>
        </authorList>
    </citation>
    <scope>NUCLEOTIDE SEQUENCE [LARGE SCALE GENOMIC DNA]</scope>
</reference>
<evidence type="ECO:0000256" key="1">
    <source>
        <dbReference type="ARBA" id="ARBA00022443"/>
    </source>
</evidence>
<keyword evidence="4" id="KW-1185">Reference proteome</keyword>
<comment type="caution">
    <text evidence="3">The sequence shown here is derived from an EMBL/GenBank/DDBJ whole genome shotgun (WGS) entry which is preliminary data.</text>
</comment>
<dbReference type="GO" id="GO:0007274">
    <property type="term" value="P:neuromuscular synaptic transmission"/>
    <property type="evidence" value="ECO:0007669"/>
    <property type="project" value="TreeGrafter"/>
</dbReference>
<proteinExistence type="predicted"/>
<dbReference type="EMBL" id="BPLQ01014614">
    <property type="protein sequence ID" value="GIY81444.1"/>
    <property type="molecule type" value="Genomic_DNA"/>
</dbReference>
<dbReference type="PANTHER" id="PTHR14234">
    <property type="entry name" value="RIM BINDING PROTEIN-RELATED"/>
    <property type="match status" value="1"/>
</dbReference>
<dbReference type="AlphaFoldDB" id="A0AAV4WGX1"/>
<dbReference type="SUPFAM" id="SSF50044">
    <property type="entry name" value="SH3-domain"/>
    <property type="match status" value="1"/>
</dbReference>
<accession>A0AAV4WGX1</accession>
<evidence type="ECO:0000313" key="3">
    <source>
        <dbReference type="EMBL" id="GIY81444.1"/>
    </source>
</evidence>
<feature type="domain" description="SH3" evidence="2">
    <location>
        <begin position="41"/>
        <end position="69"/>
    </location>
</feature>
<evidence type="ECO:0000259" key="2">
    <source>
        <dbReference type="Pfam" id="PF07653"/>
    </source>
</evidence>
<evidence type="ECO:0000313" key="4">
    <source>
        <dbReference type="Proteomes" id="UP001054837"/>
    </source>
</evidence>
<dbReference type="Proteomes" id="UP001054837">
    <property type="component" value="Unassembled WGS sequence"/>
</dbReference>
<dbReference type="PANTHER" id="PTHR14234:SF19">
    <property type="entry name" value="RIM-BINDING PROTEIN, ISOFORM F"/>
    <property type="match status" value="1"/>
</dbReference>
<organism evidence="3 4">
    <name type="scientific">Caerostris darwini</name>
    <dbReference type="NCBI Taxonomy" id="1538125"/>
    <lineage>
        <taxon>Eukaryota</taxon>
        <taxon>Metazoa</taxon>
        <taxon>Ecdysozoa</taxon>
        <taxon>Arthropoda</taxon>
        <taxon>Chelicerata</taxon>
        <taxon>Arachnida</taxon>
        <taxon>Araneae</taxon>
        <taxon>Araneomorphae</taxon>
        <taxon>Entelegynae</taxon>
        <taxon>Araneoidea</taxon>
        <taxon>Araneidae</taxon>
        <taxon>Caerostris</taxon>
    </lineage>
</organism>
<protein>
    <submittedName>
        <fullName evidence="3">RIMS-binding protein 2</fullName>
    </submittedName>
</protein>